<dbReference type="CDD" id="cd16018">
    <property type="entry name" value="Enpp"/>
    <property type="match status" value="1"/>
</dbReference>
<evidence type="ECO:0000313" key="2">
    <source>
        <dbReference type="Proteomes" id="UP000187465"/>
    </source>
</evidence>
<dbReference type="GO" id="GO:0016787">
    <property type="term" value="F:hydrolase activity"/>
    <property type="evidence" value="ECO:0007669"/>
    <property type="project" value="UniProtKB-ARBA"/>
</dbReference>
<dbReference type="Pfam" id="PF01663">
    <property type="entry name" value="Phosphodiest"/>
    <property type="match status" value="1"/>
</dbReference>
<dbReference type="Gene3D" id="3.40.720.10">
    <property type="entry name" value="Alkaline Phosphatase, subunit A"/>
    <property type="match status" value="1"/>
</dbReference>
<name>A0A1R0XD61_9BACL</name>
<dbReference type="SUPFAM" id="SSF53649">
    <property type="entry name" value="Alkaline phosphatase-like"/>
    <property type="match status" value="1"/>
</dbReference>
<reference evidence="1 2" key="1">
    <citation type="submission" date="2016-10" db="EMBL/GenBank/DDBJ databases">
        <title>Paenibacillus species isolates.</title>
        <authorList>
            <person name="Beno S.M."/>
        </authorList>
    </citation>
    <scope>NUCLEOTIDE SEQUENCE [LARGE SCALE GENOMIC DNA]</scope>
    <source>
        <strain evidence="1 2">FSL H7-0604</strain>
    </source>
</reference>
<proteinExistence type="predicted"/>
<sequence length="434" mass="49416">MKSIKAQTAMAKHLIVISYDAFSEDHWALASRLPNLAELIKNGAHSHKLKSVYPTLTYVVHTTIATGVYPDKHGIHHNNPFQPFIKEEEQNWFWFRNAIKVPTIYDVAREHKMSTAGILWPVSGKSSIQYNIPEIRAIKNENQALKILKSGSPLYCVDMELKYGRIRKGIEQPYLDDFTTKCAIDTIKRKKPNLLMMHLIDLDDAKHAYGTDSDEVKQVITRMDKRLGDIMQAVDEAGMKDDTIFLILGDHGQFNVRYRVHLNNLLQEKGLIYEENGEMKWRAYFQCGGGAAYLHIRQGDEEAEQIALAVIGDHMRDESSGIEKLYARDELDYFHVGQTTKYMLEAKRGYCFDESMDEPTIVDLDKQGVKFATHGYSPDKDGYRCNLVVSGEKIRNGHPIGDIEMVDIAPTMAKILGIDFNPGDGRPLEEIFMD</sequence>
<dbReference type="PANTHER" id="PTHR10151">
    <property type="entry name" value="ECTONUCLEOTIDE PYROPHOSPHATASE/PHOSPHODIESTERASE"/>
    <property type="match status" value="1"/>
</dbReference>
<organism evidence="1 2">
    <name type="scientific">Paenibacillus odorifer</name>
    <dbReference type="NCBI Taxonomy" id="189426"/>
    <lineage>
        <taxon>Bacteria</taxon>
        <taxon>Bacillati</taxon>
        <taxon>Bacillota</taxon>
        <taxon>Bacilli</taxon>
        <taxon>Bacillales</taxon>
        <taxon>Paenibacillaceae</taxon>
        <taxon>Paenibacillus</taxon>
    </lineage>
</organism>
<protein>
    <submittedName>
        <fullName evidence="1">Alkaline phosphatase family protein</fullName>
    </submittedName>
</protein>
<dbReference type="PANTHER" id="PTHR10151:SF120">
    <property type="entry name" value="BIS(5'-ADENOSYL)-TRIPHOSPHATASE"/>
    <property type="match status" value="1"/>
</dbReference>
<gene>
    <name evidence="1" type="ORF">BJP51_13625</name>
</gene>
<dbReference type="EMBL" id="MKQP01000015">
    <property type="protein sequence ID" value="OMD32994.1"/>
    <property type="molecule type" value="Genomic_DNA"/>
</dbReference>
<dbReference type="Proteomes" id="UP000187465">
    <property type="component" value="Unassembled WGS sequence"/>
</dbReference>
<dbReference type="RefSeq" id="WP_076098889.1">
    <property type="nucleotide sequence ID" value="NZ_MKQN01000014.1"/>
</dbReference>
<accession>A0A1R0XD61</accession>
<evidence type="ECO:0000313" key="1">
    <source>
        <dbReference type="EMBL" id="OMD32994.1"/>
    </source>
</evidence>
<dbReference type="InterPro" id="IPR017850">
    <property type="entry name" value="Alkaline_phosphatase_core_sf"/>
</dbReference>
<dbReference type="AlphaFoldDB" id="A0A1R0XD61"/>
<dbReference type="InterPro" id="IPR002591">
    <property type="entry name" value="Phosphodiest/P_Trfase"/>
</dbReference>
<comment type="caution">
    <text evidence="1">The sequence shown here is derived from an EMBL/GenBank/DDBJ whole genome shotgun (WGS) entry which is preliminary data.</text>
</comment>